<evidence type="ECO:0000256" key="5">
    <source>
        <dbReference type="ARBA" id="ARBA00022989"/>
    </source>
</evidence>
<feature type="transmembrane region" description="Helical" evidence="9">
    <location>
        <begin position="408"/>
        <end position="434"/>
    </location>
</feature>
<keyword evidence="4 9" id="KW-0812">Transmembrane</keyword>
<feature type="transmembrane region" description="Helical" evidence="9">
    <location>
        <begin position="528"/>
        <end position="548"/>
    </location>
</feature>
<dbReference type="GO" id="GO:0003954">
    <property type="term" value="F:NADH dehydrogenase activity"/>
    <property type="evidence" value="ECO:0007669"/>
    <property type="project" value="TreeGrafter"/>
</dbReference>
<dbReference type="EC" id="7.1.1.2" evidence="3"/>
<keyword evidence="5 9" id="KW-1133">Transmembrane helix</keyword>
<organism evidence="11">
    <name type="scientific">Demodex folliculorum</name>
    <name type="common">Face mite</name>
    <dbReference type="NCBI Taxonomy" id="481310"/>
    <lineage>
        <taxon>Eukaryota</taxon>
        <taxon>Metazoa</taxon>
        <taxon>Ecdysozoa</taxon>
        <taxon>Arthropoda</taxon>
        <taxon>Chelicerata</taxon>
        <taxon>Arachnida</taxon>
        <taxon>Acari</taxon>
        <taxon>Acariformes</taxon>
        <taxon>Trombidiformes</taxon>
        <taxon>Prostigmata</taxon>
        <taxon>Eleutherengona</taxon>
        <taxon>Raphignathae</taxon>
        <taxon>Cheyletoidea</taxon>
        <taxon>Demodicidae</taxon>
        <taxon>Demodex</taxon>
    </lineage>
</organism>
<dbReference type="InterPro" id="IPR003945">
    <property type="entry name" value="NU5C-like"/>
</dbReference>
<evidence type="ECO:0000256" key="4">
    <source>
        <dbReference type="ARBA" id="ARBA00022692"/>
    </source>
</evidence>
<feature type="transmembrane region" description="Helical" evidence="9">
    <location>
        <begin position="285"/>
        <end position="306"/>
    </location>
</feature>
<keyword evidence="6 9" id="KW-0472">Membrane</keyword>
<dbReference type="GO" id="GO:0015990">
    <property type="term" value="P:electron transport coupled proton transport"/>
    <property type="evidence" value="ECO:0007669"/>
    <property type="project" value="TreeGrafter"/>
</dbReference>
<feature type="transmembrane region" description="Helical" evidence="9">
    <location>
        <begin position="83"/>
        <end position="105"/>
    </location>
</feature>
<evidence type="ECO:0000256" key="1">
    <source>
        <dbReference type="ARBA" id="ARBA00003257"/>
    </source>
</evidence>
<feature type="transmembrane region" description="Helical" evidence="9">
    <location>
        <begin position="117"/>
        <end position="140"/>
    </location>
</feature>
<feature type="transmembrane region" description="Helical" evidence="9">
    <location>
        <begin position="147"/>
        <end position="166"/>
    </location>
</feature>
<feature type="transmembrane region" description="Helical" evidence="9">
    <location>
        <begin position="262"/>
        <end position="279"/>
    </location>
</feature>
<accession>A0A0A7DTC9</accession>
<feature type="transmembrane region" description="Helical" evidence="9">
    <location>
        <begin position="327"/>
        <end position="351"/>
    </location>
</feature>
<feature type="transmembrane region" description="Helical" evidence="9">
    <location>
        <begin position="12"/>
        <end position="33"/>
    </location>
</feature>
<comment type="catalytic activity">
    <reaction evidence="8">
        <text>a ubiquinone + NADH + 5 H(+)(in) = a ubiquinol + NAD(+) + 4 H(+)(out)</text>
        <dbReference type="Rhea" id="RHEA:29091"/>
        <dbReference type="Rhea" id="RHEA-COMP:9565"/>
        <dbReference type="Rhea" id="RHEA-COMP:9566"/>
        <dbReference type="ChEBI" id="CHEBI:15378"/>
        <dbReference type="ChEBI" id="CHEBI:16389"/>
        <dbReference type="ChEBI" id="CHEBI:17976"/>
        <dbReference type="ChEBI" id="CHEBI:57540"/>
        <dbReference type="ChEBI" id="CHEBI:57945"/>
        <dbReference type="EC" id="7.1.1.2"/>
    </reaction>
</comment>
<feature type="transmembrane region" description="Helical" evidence="9">
    <location>
        <begin position="172"/>
        <end position="195"/>
    </location>
</feature>
<dbReference type="InterPro" id="IPR001750">
    <property type="entry name" value="ND/Mrp_TM"/>
</dbReference>
<feature type="transmembrane region" description="Helical" evidence="9">
    <location>
        <begin position="371"/>
        <end position="396"/>
    </location>
</feature>
<comment type="subcellular location">
    <subcellularLocation>
        <location evidence="2">Membrane</location>
        <topology evidence="2">Multi-pass membrane protein</topology>
    </subcellularLocation>
</comment>
<gene>
    <name evidence="11" type="primary">ND5</name>
</gene>
<evidence type="ECO:0000256" key="6">
    <source>
        <dbReference type="ARBA" id="ARBA00023136"/>
    </source>
</evidence>
<feature type="transmembrane region" description="Helical" evidence="9">
    <location>
        <begin position="45"/>
        <end position="71"/>
    </location>
</feature>
<feature type="transmembrane region" description="Helical" evidence="9">
    <location>
        <begin position="237"/>
        <end position="255"/>
    </location>
</feature>
<dbReference type="RefSeq" id="YP_009114841.1">
    <property type="nucleotide sequence ID" value="NC_026102.1"/>
</dbReference>
<proteinExistence type="predicted"/>
<dbReference type="GO" id="GO:0008137">
    <property type="term" value="F:NADH dehydrogenase (ubiquinone) activity"/>
    <property type="evidence" value="ECO:0007669"/>
    <property type="project" value="UniProtKB-EC"/>
</dbReference>
<feature type="transmembrane region" description="Helical" evidence="9">
    <location>
        <begin position="475"/>
        <end position="499"/>
    </location>
</feature>
<evidence type="ECO:0000256" key="7">
    <source>
        <dbReference type="ARBA" id="ARBA00031027"/>
    </source>
</evidence>
<feature type="transmembrane region" description="Helical" evidence="9">
    <location>
        <begin position="446"/>
        <end position="468"/>
    </location>
</feature>
<dbReference type="PANTHER" id="PTHR42829">
    <property type="entry name" value="NADH-UBIQUINONE OXIDOREDUCTASE CHAIN 5"/>
    <property type="match status" value="1"/>
</dbReference>
<protein>
    <recommendedName>
        <fullName evidence="3">NADH:ubiquinone reductase (H(+)-translocating)</fullName>
        <ecNumber evidence="3">7.1.1.2</ecNumber>
    </recommendedName>
    <alternativeName>
        <fullName evidence="7">NADH dehydrogenase subunit 5</fullName>
    </alternativeName>
</protein>
<evidence type="ECO:0000256" key="8">
    <source>
        <dbReference type="ARBA" id="ARBA00049551"/>
    </source>
</evidence>
<dbReference type="GO" id="GO:0016020">
    <property type="term" value="C:membrane"/>
    <property type="evidence" value="ECO:0007669"/>
    <property type="project" value="UniProtKB-SubCell"/>
</dbReference>
<name>A0A0A7DTC9_DEMFO</name>
<evidence type="ECO:0000313" key="11">
    <source>
        <dbReference type="EMBL" id="AIW82503.1"/>
    </source>
</evidence>
<evidence type="ECO:0000256" key="2">
    <source>
        <dbReference type="ARBA" id="ARBA00004141"/>
    </source>
</evidence>
<dbReference type="AlphaFoldDB" id="A0A0A7DTC9"/>
<evidence type="ECO:0000256" key="9">
    <source>
        <dbReference type="SAM" id="Phobius"/>
    </source>
</evidence>
<dbReference type="PRINTS" id="PR01434">
    <property type="entry name" value="NADHDHGNASE5"/>
</dbReference>
<dbReference type="CTD" id="4540"/>
<feature type="domain" description="NADH:quinone oxidoreductase/Mrp antiporter transmembrane" evidence="10">
    <location>
        <begin position="101"/>
        <end position="373"/>
    </location>
</feature>
<sequence length="549" mass="64568">MLFYVVGSLFFFHLFSFLVAFFLLDGLVLVFYFKGLDLGFMFYEFMIYLDLVSVVFFSVVMLISFVVFFYVRFYMGDMVFVSRFYWLVFLFVVSMVLLVFSPSLFSVVLGWDGLGMTSFLLVCFYDDIMSLFSSMVVFLANRFGDAILLLSFYWFISLGDLVYFYLDFGFSFGLSFLYFLVFFTKSAQFPFMVWLPLAMAAPTPVSSLVHSSTLVAAGVYLVVRYYFFVSFLMVGDFVRLVSLLTFLLSGIMGLVEMDVKKVIAFSTLSQLSMMIYIISSGFWVYGYLLLIFHALYKSLLFLVFGFSMSVSSGFQDGRFMSMAYFDFPLIMVLFLLSCFSLFGMPFFSGFFVKDLFFSFMVFFDYLFLEFLLFFGGCVFTFLYSLKVLSFLYFSWFKGVHYVDMRIDYLVFLSLMYLSFFSIFFGGFFVDLVLVDLFVAVYFLEKLIPLMVIFFGGFLYYVFFFLLGGEFCFLEIFFLFMLFFLRFLMCFVSSFMSFFWSDSMWLELLVYKGFVGLLNDLSFVFWNFIYLYLGVTLLFFFVFFSFSVFF</sequence>
<dbReference type="GeneID" id="22833374"/>
<evidence type="ECO:0000256" key="3">
    <source>
        <dbReference type="ARBA" id="ARBA00012944"/>
    </source>
</evidence>
<dbReference type="GO" id="GO:0042773">
    <property type="term" value="P:ATP synthesis coupled electron transport"/>
    <property type="evidence" value="ECO:0007669"/>
    <property type="project" value="InterPro"/>
</dbReference>
<geneLocation type="mitochondrion" evidence="11"/>
<dbReference type="Pfam" id="PF00361">
    <property type="entry name" value="Proton_antipo_M"/>
    <property type="match status" value="1"/>
</dbReference>
<dbReference type="PANTHER" id="PTHR42829:SF2">
    <property type="entry name" value="NADH-UBIQUINONE OXIDOREDUCTASE CHAIN 5"/>
    <property type="match status" value="1"/>
</dbReference>
<dbReference type="EMBL" id="KM114226">
    <property type="protein sequence ID" value="AIW82503.1"/>
    <property type="molecule type" value="Genomic_DNA"/>
</dbReference>
<feature type="transmembrane region" description="Helical" evidence="9">
    <location>
        <begin position="207"/>
        <end position="231"/>
    </location>
</feature>
<evidence type="ECO:0000259" key="10">
    <source>
        <dbReference type="Pfam" id="PF00361"/>
    </source>
</evidence>
<reference evidence="11" key="1">
    <citation type="journal article" date="2014" name="BMC Genomics">
        <title>Complete mitochondrial genomes of the human follicle mites Demodex brevis and D. folliculorum: novel gene arrangement, truncated tRNA genes, and ancient divergence between species.</title>
        <authorList>
            <person name="Palopoli M.F."/>
            <person name="Minot S."/>
            <person name="Pei D."/>
            <person name="Satterly A."/>
            <person name="Endrizzi J."/>
        </authorList>
    </citation>
    <scope>NUCLEOTIDE SEQUENCE</scope>
</reference>
<keyword evidence="11" id="KW-0496">Mitochondrion</keyword>
<comment type="function">
    <text evidence="1">Core subunit of the mitochondrial membrane respiratory chain NADH dehydrogenase (Complex I) that is believed to belong to the minimal assembly required for catalysis. Complex I functions in the transfer of electrons from NADH to the respiratory chain. The immediate electron acceptor for the enzyme is believed to be ubiquinone.</text>
</comment>